<organism evidence="1 2">
    <name type="scientific">Aerococcus christensenii</name>
    <dbReference type="NCBI Taxonomy" id="87541"/>
    <lineage>
        <taxon>Bacteria</taxon>
        <taxon>Bacillati</taxon>
        <taxon>Bacillota</taxon>
        <taxon>Bacilli</taxon>
        <taxon>Lactobacillales</taxon>
        <taxon>Aerococcaceae</taxon>
        <taxon>Aerococcus</taxon>
    </lineage>
</organism>
<reference evidence="1 2" key="1">
    <citation type="submission" date="2017-12" db="EMBL/GenBank/DDBJ databases">
        <title>Phylogenetic diversity of female urinary microbiome.</title>
        <authorList>
            <person name="Thomas-White K."/>
            <person name="Wolfe A.J."/>
        </authorList>
    </citation>
    <scope>NUCLEOTIDE SEQUENCE [LARGE SCALE GENOMIC DNA]</scope>
    <source>
        <strain evidence="1 2">UMB0844</strain>
    </source>
</reference>
<dbReference type="EMBL" id="PKGZ01000002">
    <property type="protein sequence ID" value="PKY91536.1"/>
    <property type="molecule type" value="Genomic_DNA"/>
</dbReference>
<sequence length="60" mass="7185">MKEDLYKKADLLFDKFKDYIVLDFSRTNGRNYYLSKDAPQEAIDAEREYMSFAPDLEPIR</sequence>
<evidence type="ECO:0000313" key="1">
    <source>
        <dbReference type="EMBL" id="PKY91536.1"/>
    </source>
</evidence>
<dbReference type="RefSeq" id="WP_101659704.1">
    <property type="nucleotide sequence ID" value="NZ_JBPXSK010000016.1"/>
</dbReference>
<gene>
    <name evidence="1" type="ORF">CYJ27_02345</name>
</gene>
<dbReference type="AlphaFoldDB" id="A0A2I1K7C1"/>
<proteinExistence type="predicted"/>
<dbReference type="Proteomes" id="UP000234775">
    <property type="component" value="Unassembled WGS sequence"/>
</dbReference>
<accession>A0A2I1K7C1</accession>
<protein>
    <submittedName>
        <fullName evidence="1">Uncharacterized protein</fullName>
    </submittedName>
</protein>
<comment type="caution">
    <text evidence="1">The sequence shown here is derived from an EMBL/GenBank/DDBJ whole genome shotgun (WGS) entry which is preliminary data.</text>
</comment>
<name>A0A2I1K7C1_9LACT</name>
<keyword evidence="2" id="KW-1185">Reference proteome</keyword>
<evidence type="ECO:0000313" key="2">
    <source>
        <dbReference type="Proteomes" id="UP000234775"/>
    </source>
</evidence>